<organism evidence="2 3">
    <name type="scientific">Apatococcus lobatus</name>
    <dbReference type="NCBI Taxonomy" id="904363"/>
    <lineage>
        <taxon>Eukaryota</taxon>
        <taxon>Viridiplantae</taxon>
        <taxon>Chlorophyta</taxon>
        <taxon>core chlorophytes</taxon>
        <taxon>Trebouxiophyceae</taxon>
        <taxon>Chlorellales</taxon>
        <taxon>Chlorellaceae</taxon>
        <taxon>Apatococcus</taxon>
    </lineage>
</organism>
<dbReference type="InterPro" id="IPR039261">
    <property type="entry name" value="FNR_nucleotide-bd"/>
</dbReference>
<evidence type="ECO:0000256" key="1">
    <source>
        <dbReference type="SAM" id="MobiDB-lite"/>
    </source>
</evidence>
<protein>
    <recommendedName>
        <fullName evidence="4">FAD-binding FR-type domain-containing protein</fullName>
    </recommendedName>
</protein>
<comment type="caution">
    <text evidence="2">The sequence shown here is derived from an EMBL/GenBank/DDBJ whole genome shotgun (WGS) entry which is preliminary data.</text>
</comment>
<evidence type="ECO:0008006" key="4">
    <source>
        <dbReference type="Google" id="ProtNLM"/>
    </source>
</evidence>
<dbReference type="PANTHER" id="PTHR47215">
    <property type="match status" value="1"/>
</dbReference>
<dbReference type="Proteomes" id="UP001438707">
    <property type="component" value="Unassembled WGS sequence"/>
</dbReference>
<name>A0AAW1QMW8_9CHLO</name>
<sequence length="333" mass="35747">MSPAEYRRACQPLSASRSGEPLAKSVSQYDVDDQPAFRTATVVENRGASADGSLRTLVLSVEDRVNFLEGRRVKARQEAPRWIDQYRTPGQCLVVRQSPPDVAAASSSGGGELMLAVSSSPYHARRQSAPLDASIVEVLVDRQGEASQQQLSHAGPGALLSVGRFQGNGFSSLFAPDIGLQSAMESGRRLLLIGVGASGMAPLRAAMDWAPVQAHASSGQVAMVYLAPSPTAAAYLSEWDQWREMGAHIQVEYLDRDSNQCASDKPSSPRSIMESIDAAVFDRQQGLPRKLNSSWHDWTVLLSGLIGSDAAAVCRKLSEEGLSSEHILVSEAQ</sequence>
<feature type="region of interest" description="Disordered" evidence="1">
    <location>
        <begin position="1"/>
        <end position="27"/>
    </location>
</feature>
<evidence type="ECO:0000313" key="3">
    <source>
        <dbReference type="Proteomes" id="UP001438707"/>
    </source>
</evidence>
<dbReference type="AlphaFoldDB" id="A0AAW1QMW8"/>
<proteinExistence type="predicted"/>
<evidence type="ECO:0000313" key="2">
    <source>
        <dbReference type="EMBL" id="KAK9822788.1"/>
    </source>
</evidence>
<reference evidence="2 3" key="1">
    <citation type="journal article" date="2024" name="Nat. Commun.">
        <title>Phylogenomics reveals the evolutionary origins of lichenization in chlorophyte algae.</title>
        <authorList>
            <person name="Puginier C."/>
            <person name="Libourel C."/>
            <person name="Otte J."/>
            <person name="Skaloud P."/>
            <person name="Haon M."/>
            <person name="Grisel S."/>
            <person name="Petersen M."/>
            <person name="Berrin J.G."/>
            <person name="Delaux P.M."/>
            <person name="Dal Grande F."/>
            <person name="Keller J."/>
        </authorList>
    </citation>
    <scope>NUCLEOTIDE SEQUENCE [LARGE SCALE GENOMIC DNA]</scope>
    <source>
        <strain evidence="2 3">SAG 2145</strain>
    </source>
</reference>
<gene>
    <name evidence="2" type="ORF">WJX74_009240</name>
</gene>
<accession>A0AAW1QMW8</accession>
<dbReference type="PANTHER" id="PTHR47215:SF1">
    <property type="entry name" value="F9L1.8 PROTEIN"/>
    <property type="match status" value="1"/>
</dbReference>
<dbReference type="Gene3D" id="3.40.50.80">
    <property type="entry name" value="Nucleotide-binding domain of ferredoxin-NADP reductase (FNR) module"/>
    <property type="match status" value="1"/>
</dbReference>
<dbReference type="EMBL" id="JALJOS010000030">
    <property type="protein sequence ID" value="KAK9822788.1"/>
    <property type="molecule type" value="Genomic_DNA"/>
</dbReference>
<keyword evidence="3" id="KW-1185">Reference proteome</keyword>
<dbReference type="SUPFAM" id="SSF52343">
    <property type="entry name" value="Ferredoxin reductase-like, C-terminal NADP-linked domain"/>
    <property type="match status" value="1"/>
</dbReference>